<comment type="similarity">
    <text evidence="10">Belongs to the adenylate cyclase family. DacA/CdaA subfamily.</text>
</comment>
<dbReference type="InterPro" id="IPR034701">
    <property type="entry name" value="CdaA"/>
</dbReference>
<dbReference type="OrthoDB" id="9807385at2"/>
<dbReference type="PANTHER" id="PTHR34185:SF1">
    <property type="entry name" value="DIADENYLATE CYCLASE"/>
    <property type="match status" value="1"/>
</dbReference>
<feature type="transmembrane region" description="Helical" evidence="10">
    <location>
        <begin position="15"/>
        <end position="36"/>
    </location>
</feature>
<dbReference type="HAMAP" id="MF_01499">
    <property type="entry name" value="DacA"/>
    <property type="match status" value="1"/>
</dbReference>
<keyword evidence="3 10" id="KW-0808">Transferase</keyword>
<dbReference type="AlphaFoldDB" id="R7RQY1"/>
<dbReference type="InterPro" id="IPR050338">
    <property type="entry name" value="DisA"/>
</dbReference>
<dbReference type="InterPro" id="IPR036888">
    <property type="entry name" value="DNA_integrity_DisA_N_sf"/>
</dbReference>
<evidence type="ECO:0000256" key="10">
    <source>
        <dbReference type="HAMAP-Rule" id="MF_01499"/>
    </source>
</evidence>
<dbReference type="RefSeq" id="WP_018661028.1">
    <property type="nucleotide sequence ID" value="NZ_HF952018.1"/>
</dbReference>
<dbReference type="InterPro" id="IPR014046">
    <property type="entry name" value="C-di-AMP_synthase"/>
</dbReference>
<keyword evidence="9 10" id="KW-0472">Membrane</keyword>
<dbReference type="Pfam" id="PF19293">
    <property type="entry name" value="CdaA_N"/>
    <property type="match status" value="1"/>
</dbReference>
<dbReference type="Pfam" id="PF02457">
    <property type="entry name" value="DAC"/>
    <property type="match status" value="1"/>
</dbReference>
<comment type="caution">
    <text evidence="10">Lacks conserved residue(s) required for the propagation of feature annotation.</text>
</comment>
<name>R7RQY1_9CLOT</name>
<comment type="function">
    <text evidence="10">Catalyzes the condensation of 2 ATP molecules into cyclic di-AMP (c-di-AMP), a second messenger used to regulate differing processes in different bacteria.</text>
</comment>
<dbReference type="SUPFAM" id="SSF143597">
    <property type="entry name" value="YojJ-like"/>
    <property type="match status" value="1"/>
</dbReference>
<dbReference type="NCBIfam" id="TIGR00159">
    <property type="entry name" value="diadenylate cyclase CdaA"/>
    <property type="match status" value="1"/>
</dbReference>
<evidence type="ECO:0000259" key="11">
    <source>
        <dbReference type="PROSITE" id="PS51794"/>
    </source>
</evidence>
<dbReference type="FunFam" id="3.40.1700.10:FF:000002">
    <property type="entry name" value="Diadenylate cyclase"/>
    <property type="match status" value="1"/>
</dbReference>
<evidence type="ECO:0000256" key="4">
    <source>
        <dbReference type="ARBA" id="ARBA00022692"/>
    </source>
</evidence>
<gene>
    <name evidence="10" type="primary">dacA</name>
    <name evidence="12" type="ORF">TCEL_01579</name>
</gene>
<keyword evidence="8 10" id="KW-1133">Transmembrane helix</keyword>
<dbReference type="GO" id="GO:0004016">
    <property type="term" value="F:adenylate cyclase activity"/>
    <property type="evidence" value="ECO:0007669"/>
    <property type="project" value="UniProtKB-UniRule"/>
</dbReference>
<dbReference type="GO" id="GO:0006171">
    <property type="term" value="P:cAMP biosynthetic process"/>
    <property type="evidence" value="ECO:0007669"/>
    <property type="project" value="InterPro"/>
</dbReference>
<evidence type="ECO:0000256" key="2">
    <source>
        <dbReference type="ARBA" id="ARBA00022475"/>
    </source>
</evidence>
<evidence type="ECO:0000256" key="9">
    <source>
        <dbReference type="ARBA" id="ARBA00023136"/>
    </source>
</evidence>
<protein>
    <recommendedName>
        <fullName evidence="10">Diadenylate cyclase</fullName>
        <shortName evidence="10">DAC</shortName>
        <ecNumber evidence="10">2.7.7.85</ecNumber>
    </recommendedName>
    <alternativeName>
        <fullName evidence="10">Cyclic-di-AMP synthase</fullName>
        <shortName evidence="10">c-di-AMP synthase</shortName>
    </alternativeName>
</protein>
<comment type="caution">
    <text evidence="12">The sequence shown here is derived from an EMBL/GenBank/DDBJ whole genome shotgun (WGS) entry which is preliminary data.</text>
</comment>
<sequence length="280" mass="31455">MFDINSMISILKHLTVLNVIDITIVAYIFYKLFILIRKTRAEQLVKGLVLILLVMKISEILGLITLHWLIQNTLTVGLIALIIIFQPELRKALEHLGRSKILNRRLFDSDEEVEKVVNEIVIAADNLSKNRTGALIIIEQDTGLNDYVESGTVIDGIVSSQLLENIFVENTPLHDGAVIIRKDRIVAASCVLPLTEQFVSKELGTRHRAAIGITETCDAIAVVVSEETGTISISINGKLVRGYNAERLKKVLYGILKKNIEIDNTFFKRVKEWLTKINNK</sequence>
<evidence type="ECO:0000256" key="1">
    <source>
        <dbReference type="ARBA" id="ARBA00000877"/>
    </source>
</evidence>
<evidence type="ECO:0000256" key="7">
    <source>
        <dbReference type="ARBA" id="ARBA00022840"/>
    </source>
</evidence>
<evidence type="ECO:0000256" key="6">
    <source>
        <dbReference type="ARBA" id="ARBA00022741"/>
    </source>
</evidence>
<dbReference type="EC" id="2.7.7.85" evidence="10"/>
<dbReference type="InterPro" id="IPR045585">
    <property type="entry name" value="CdaA_N"/>
</dbReference>
<comment type="subunit">
    <text evidence="10">Probably a homodimer.</text>
</comment>
<evidence type="ECO:0000256" key="5">
    <source>
        <dbReference type="ARBA" id="ARBA00022695"/>
    </source>
</evidence>
<dbReference type="Proteomes" id="UP000014923">
    <property type="component" value="Unassembled WGS sequence"/>
</dbReference>
<evidence type="ECO:0000313" key="13">
    <source>
        <dbReference type="Proteomes" id="UP000014923"/>
    </source>
</evidence>
<evidence type="ECO:0000256" key="3">
    <source>
        <dbReference type="ARBA" id="ARBA00022679"/>
    </source>
</evidence>
<accession>R7RQY1</accession>
<reference evidence="12" key="1">
    <citation type="submission" date="2013-03" db="EMBL/GenBank/DDBJ databases">
        <title>Draft genome sequence of the hydrogen-ethanol-producing anaerobic alkalithermophilic Caloramator celere.</title>
        <authorList>
            <person name="Ciranna A."/>
            <person name="Larjo A."/>
            <person name="Kivisto A."/>
            <person name="Santala V."/>
            <person name="Roos C."/>
            <person name="Karp M."/>
        </authorList>
    </citation>
    <scope>NUCLEOTIDE SEQUENCE [LARGE SCALE GENOMIC DNA]</scope>
    <source>
        <strain evidence="12">DSM 8682</strain>
    </source>
</reference>
<evidence type="ECO:0000256" key="8">
    <source>
        <dbReference type="ARBA" id="ARBA00022989"/>
    </source>
</evidence>
<keyword evidence="6 10" id="KW-0547">Nucleotide-binding</keyword>
<dbReference type="PANTHER" id="PTHR34185">
    <property type="entry name" value="DIADENYLATE CYCLASE"/>
    <property type="match status" value="1"/>
</dbReference>
<keyword evidence="2 10" id="KW-1003">Cell membrane</keyword>
<dbReference type="eggNOG" id="COG1624">
    <property type="taxonomic scope" value="Bacteria"/>
</dbReference>
<feature type="transmembrane region" description="Helical" evidence="10">
    <location>
        <begin position="48"/>
        <end position="70"/>
    </location>
</feature>
<dbReference type="Gene3D" id="3.40.1700.10">
    <property type="entry name" value="DNA integrity scanning protein, DisA, N-terminal domain"/>
    <property type="match status" value="1"/>
</dbReference>
<dbReference type="GO" id="GO:0106408">
    <property type="term" value="F:diadenylate cyclase activity"/>
    <property type="evidence" value="ECO:0007669"/>
    <property type="project" value="UniProtKB-EC"/>
</dbReference>
<keyword evidence="4 10" id="KW-0812">Transmembrane</keyword>
<proteinExistence type="inferred from homology"/>
<dbReference type="GO" id="GO:0005524">
    <property type="term" value="F:ATP binding"/>
    <property type="evidence" value="ECO:0007669"/>
    <property type="project" value="UniProtKB-UniRule"/>
</dbReference>
<comment type="catalytic activity">
    <reaction evidence="1 10">
        <text>2 ATP = 3',3'-c-di-AMP + 2 diphosphate</text>
        <dbReference type="Rhea" id="RHEA:35655"/>
        <dbReference type="ChEBI" id="CHEBI:30616"/>
        <dbReference type="ChEBI" id="CHEBI:33019"/>
        <dbReference type="ChEBI" id="CHEBI:71500"/>
        <dbReference type="EC" id="2.7.7.85"/>
    </reaction>
</comment>
<feature type="domain" description="DAC" evidence="11">
    <location>
        <begin position="86"/>
        <end position="245"/>
    </location>
</feature>
<keyword evidence="5 10" id="KW-0548">Nucleotidyltransferase</keyword>
<keyword evidence="7 10" id="KW-0067">ATP-binding</keyword>
<dbReference type="HOGENOM" id="CLU_038561_0_1_9"/>
<dbReference type="InterPro" id="IPR003390">
    <property type="entry name" value="DNA_integrity_scan_DisA_N"/>
</dbReference>
<dbReference type="PROSITE" id="PS51794">
    <property type="entry name" value="DAC"/>
    <property type="match status" value="1"/>
</dbReference>
<dbReference type="EMBL" id="CAVN010000089">
    <property type="protein sequence ID" value="CDF57665.1"/>
    <property type="molecule type" value="Genomic_DNA"/>
</dbReference>
<organism evidence="12 13">
    <name type="scientific">Thermobrachium celere DSM 8682</name>
    <dbReference type="NCBI Taxonomy" id="941824"/>
    <lineage>
        <taxon>Bacteria</taxon>
        <taxon>Bacillati</taxon>
        <taxon>Bacillota</taxon>
        <taxon>Clostridia</taxon>
        <taxon>Eubacteriales</taxon>
        <taxon>Clostridiaceae</taxon>
        <taxon>Thermobrachium</taxon>
    </lineage>
</organism>
<dbReference type="PIRSF" id="PIRSF004793">
    <property type="entry name" value="UCP004793"/>
    <property type="match status" value="1"/>
</dbReference>
<keyword evidence="13" id="KW-1185">Reference proteome</keyword>
<evidence type="ECO:0000313" key="12">
    <source>
        <dbReference type="EMBL" id="CDF57665.1"/>
    </source>
</evidence>